<organism evidence="1 2">
    <name type="scientific">Actinoplanes octamycinicus</name>
    <dbReference type="NCBI Taxonomy" id="135948"/>
    <lineage>
        <taxon>Bacteria</taxon>
        <taxon>Bacillati</taxon>
        <taxon>Actinomycetota</taxon>
        <taxon>Actinomycetes</taxon>
        <taxon>Micromonosporales</taxon>
        <taxon>Micromonosporaceae</taxon>
        <taxon>Actinoplanes</taxon>
    </lineage>
</organism>
<keyword evidence="2" id="KW-1185">Reference proteome</keyword>
<dbReference type="EMBL" id="JACHNB010000001">
    <property type="protein sequence ID" value="MBB4745076.1"/>
    <property type="molecule type" value="Genomic_DNA"/>
</dbReference>
<gene>
    <name evidence="1" type="ORF">BJY16_008535</name>
</gene>
<comment type="caution">
    <text evidence="1">The sequence shown here is derived from an EMBL/GenBank/DDBJ whole genome shotgun (WGS) entry which is preliminary data.</text>
</comment>
<sequence>MDQEVMFVSMVCSSQRLPTVLRFRWDGSMFVAVGASKQRPGSVIPPGDGGPVHGGFGTTPAYPGCPYCGADGFVHCGRCKELSCHDDSWEVFTCPRCGNSGRITGTIDSVSGLGTA</sequence>
<dbReference type="AlphaFoldDB" id="A0A7W7H6T6"/>
<reference evidence="1 2" key="1">
    <citation type="submission" date="2020-08" db="EMBL/GenBank/DDBJ databases">
        <title>Sequencing the genomes of 1000 actinobacteria strains.</title>
        <authorList>
            <person name="Klenk H.-P."/>
        </authorList>
    </citation>
    <scope>NUCLEOTIDE SEQUENCE [LARGE SCALE GENOMIC DNA]</scope>
    <source>
        <strain evidence="1 2">DSM 45809</strain>
    </source>
</reference>
<dbReference type="RefSeq" id="WP_185045351.1">
    <property type="nucleotide sequence ID" value="NZ_BAABFG010000005.1"/>
</dbReference>
<protein>
    <submittedName>
        <fullName evidence="1">Putative RNA-binding Zn-ribbon protein involved in translation (DUF1610 family)</fullName>
    </submittedName>
</protein>
<evidence type="ECO:0000313" key="1">
    <source>
        <dbReference type="EMBL" id="MBB4745076.1"/>
    </source>
</evidence>
<dbReference type="Proteomes" id="UP000546162">
    <property type="component" value="Unassembled WGS sequence"/>
</dbReference>
<evidence type="ECO:0000313" key="2">
    <source>
        <dbReference type="Proteomes" id="UP000546162"/>
    </source>
</evidence>
<name>A0A7W7H6T6_9ACTN</name>
<accession>A0A7W7H6T6</accession>
<proteinExistence type="predicted"/>